<comment type="caution">
    <text evidence="1">The sequence shown here is derived from an EMBL/GenBank/DDBJ whole genome shotgun (WGS) entry which is preliminary data.</text>
</comment>
<name>A0A6D2K0U7_9BRAS</name>
<protein>
    <submittedName>
        <fullName evidence="1">Uncharacterized protein</fullName>
    </submittedName>
</protein>
<gene>
    <name evidence="1" type="ORF">MERR_LOCUS37322</name>
</gene>
<accession>A0A6D2K0U7</accession>
<reference evidence="1" key="1">
    <citation type="submission" date="2020-01" db="EMBL/GenBank/DDBJ databases">
        <authorList>
            <person name="Mishra B."/>
        </authorList>
    </citation>
    <scope>NUCLEOTIDE SEQUENCE [LARGE SCALE GENOMIC DNA]</scope>
</reference>
<sequence>MVSMISIQSVGYGTSPANSKSFIEGLLHSLLLSFLALLLRNEISSLSYSFLRTSFSVFRSTLPELLSFRSLMGHLQSPKNGPRQRASHSERHQPVTGFFIEEISRIVSQTHSQSTKKKT</sequence>
<proteinExistence type="predicted"/>
<dbReference type="AlphaFoldDB" id="A0A6D2K0U7"/>
<dbReference type="Proteomes" id="UP000467841">
    <property type="component" value="Unassembled WGS sequence"/>
</dbReference>
<dbReference type="EMBL" id="CACVBM020001440">
    <property type="protein sequence ID" value="CAA7050087.1"/>
    <property type="molecule type" value="Genomic_DNA"/>
</dbReference>
<organism evidence="1 2">
    <name type="scientific">Microthlaspi erraticum</name>
    <dbReference type="NCBI Taxonomy" id="1685480"/>
    <lineage>
        <taxon>Eukaryota</taxon>
        <taxon>Viridiplantae</taxon>
        <taxon>Streptophyta</taxon>
        <taxon>Embryophyta</taxon>
        <taxon>Tracheophyta</taxon>
        <taxon>Spermatophyta</taxon>
        <taxon>Magnoliopsida</taxon>
        <taxon>eudicotyledons</taxon>
        <taxon>Gunneridae</taxon>
        <taxon>Pentapetalae</taxon>
        <taxon>rosids</taxon>
        <taxon>malvids</taxon>
        <taxon>Brassicales</taxon>
        <taxon>Brassicaceae</taxon>
        <taxon>Coluteocarpeae</taxon>
        <taxon>Microthlaspi</taxon>
    </lineage>
</organism>
<keyword evidence="2" id="KW-1185">Reference proteome</keyword>
<evidence type="ECO:0000313" key="2">
    <source>
        <dbReference type="Proteomes" id="UP000467841"/>
    </source>
</evidence>
<evidence type="ECO:0000313" key="1">
    <source>
        <dbReference type="EMBL" id="CAA7050087.1"/>
    </source>
</evidence>